<feature type="domain" description="FAD/NAD(P)-binding" evidence="15">
    <location>
        <begin position="5"/>
        <end position="325"/>
    </location>
</feature>
<keyword evidence="6" id="KW-0963">Cytoplasm</keyword>
<accession>K4KIL9</accession>
<dbReference type="GO" id="GO:0005829">
    <property type="term" value="C:cytosol"/>
    <property type="evidence" value="ECO:0007669"/>
    <property type="project" value="TreeGrafter"/>
</dbReference>
<keyword evidence="7" id="KW-0285">Flavoprotein</keyword>
<dbReference type="InterPro" id="IPR001100">
    <property type="entry name" value="Pyr_nuc-diS_OxRdtase"/>
</dbReference>
<feature type="binding site" evidence="13">
    <location>
        <begin position="144"/>
        <end position="146"/>
    </location>
    <ligand>
        <name>FAD</name>
        <dbReference type="ChEBI" id="CHEBI:57692"/>
    </ligand>
</feature>
<feature type="binding site" evidence="13">
    <location>
        <position position="52"/>
    </location>
    <ligand>
        <name>FAD</name>
        <dbReference type="ChEBI" id="CHEBI:57692"/>
    </ligand>
</feature>
<evidence type="ECO:0000256" key="8">
    <source>
        <dbReference type="ARBA" id="ARBA00022827"/>
    </source>
</evidence>
<dbReference type="STRING" id="1117647.M5M_08410"/>
<keyword evidence="9" id="KW-0521">NADP</keyword>
<dbReference type="Pfam" id="PF02852">
    <property type="entry name" value="Pyr_redox_dim"/>
    <property type="match status" value="1"/>
</dbReference>
<feature type="domain" description="Pyridine nucleotide-disulphide oxidoreductase dimerisation" evidence="14">
    <location>
        <begin position="344"/>
        <end position="452"/>
    </location>
</feature>
<name>K4KIL9_SIMAS</name>
<dbReference type="SUPFAM" id="SSF55424">
    <property type="entry name" value="FAD/NAD-linked reductases, dimerisation (C-terminal) domain"/>
    <property type="match status" value="1"/>
</dbReference>
<evidence type="ECO:0000256" key="3">
    <source>
        <dbReference type="ARBA" id="ARBA00007532"/>
    </source>
</evidence>
<keyword evidence="10 16" id="KW-0560">Oxidoreductase</keyword>
<reference evidence="16 17" key="1">
    <citation type="journal article" date="2013" name="Genome Announc.">
        <title>Complete genome sequence of Simiduia agarivorans SA1(T), a marine bacterium able to degrade a variety of polysaccharides.</title>
        <authorList>
            <person name="Lin S.Y."/>
            <person name="Shieh W.Y."/>
            <person name="Chen J.S."/>
            <person name="Tang S.L."/>
        </authorList>
    </citation>
    <scope>NUCLEOTIDE SEQUENCE [LARGE SCALE GENOMIC DNA]</scope>
    <source>
        <strain evidence="17">DSM 21679 / JCM 13881 / BCRC 17597 / SA1</strain>
    </source>
</reference>
<evidence type="ECO:0000256" key="12">
    <source>
        <dbReference type="ARBA" id="ARBA00031183"/>
    </source>
</evidence>
<keyword evidence="8 13" id="KW-0274">FAD</keyword>
<evidence type="ECO:0000256" key="11">
    <source>
        <dbReference type="ARBA" id="ARBA00023027"/>
    </source>
</evidence>
<dbReference type="PRINTS" id="PR00368">
    <property type="entry name" value="FADPNR"/>
</dbReference>
<evidence type="ECO:0000256" key="5">
    <source>
        <dbReference type="ARBA" id="ARBA00016603"/>
    </source>
</evidence>
<dbReference type="EC" id="1.6.1.1" evidence="4"/>
<dbReference type="OrthoDB" id="9800167at2"/>
<dbReference type="Pfam" id="PF07992">
    <property type="entry name" value="Pyr_redox_2"/>
    <property type="match status" value="1"/>
</dbReference>
<comment type="function">
    <text evidence="1">Conversion of NADPH, generated by peripheral catabolic pathways, to NADH, which can enter the respiratory chain for energy generation.</text>
</comment>
<evidence type="ECO:0000256" key="9">
    <source>
        <dbReference type="ARBA" id="ARBA00022857"/>
    </source>
</evidence>
<dbReference type="GO" id="GO:0050660">
    <property type="term" value="F:flavin adenine dinucleotide binding"/>
    <property type="evidence" value="ECO:0007669"/>
    <property type="project" value="TreeGrafter"/>
</dbReference>
<dbReference type="InterPro" id="IPR023753">
    <property type="entry name" value="FAD/NAD-binding_dom"/>
</dbReference>
<dbReference type="Proteomes" id="UP000000466">
    <property type="component" value="Chromosome"/>
</dbReference>
<feature type="binding site" evidence="13">
    <location>
        <position position="310"/>
    </location>
    <ligand>
        <name>FAD</name>
        <dbReference type="ChEBI" id="CHEBI:57692"/>
    </ligand>
</feature>
<evidence type="ECO:0000313" key="16">
    <source>
        <dbReference type="EMBL" id="AFU98871.1"/>
    </source>
</evidence>
<dbReference type="GO" id="GO:0006103">
    <property type="term" value="P:2-oxoglutarate metabolic process"/>
    <property type="evidence" value="ECO:0007669"/>
    <property type="project" value="TreeGrafter"/>
</dbReference>
<dbReference type="FunFam" id="3.30.390.30:FF:000001">
    <property type="entry name" value="Dihydrolipoyl dehydrogenase"/>
    <property type="match status" value="1"/>
</dbReference>
<dbReference type="PANTHER" id="PTHR22912:SF93">
    <property type="entry name" value="SOLUBLE PYRIDINE NUCLEOTIDE TRANSHYDROGENASE"/>
    <property type="match status" value="1"/>
</dbReference>
<dbReference type="GO" id="GO:0004148">
    <property type="term" value="F:dihydrolipoyl dehydrogenase (NADH) activity"/>
    <property type="evidence" value="ECO:0007669"/>
    <property type="project" value="TreeGrafter"/>
</dbReference>
<evidence type="ECO:0000256" key="13">
    <source>
        <dbReference type="PIRSR" id="PIRSR000350-3"/>
    </source>
</evidence>
<sequence length="466" mass="50153">MSYDFDLVVIGSGPAGQKAAVQGAKAGKKVAIVERDKVLGGACVHRGTIPSKTLRENALRVKNMRANAALANFQLAEDTEMVTLINRLDQVLLAHDQYMRKQIDRNNITRIHGRAKFIDSHTLEIARVRDADYCIKAQNIIIATGSFPRKPDNIAVDHEYIFDSDSVLSMLYLPRSLTVLGGGVIASEYASIFQALGVKVTMIDKYPRPLGFLDQDLTDKFVHAFESMGGTWLGEHNVVSAEFDGLAGVITRCDNGLEIKSEKLLCAAGRIANVKDLAIENAGLSLSDRGLIPVDNNLRTSVANIFAAGDVIGPPSLASTSMEQGRRATCNAIGIIMGRIASTIPSGIYAIPELSAVGLTEQQARDKHGEVIVGKANFEEIARGQISDIQDGMLKLICAPDGKELLGVSIVGEGATELIHIGQMALLSQSPVDIFVESIFNFPTLAEAYRVAALSVIGQREQRGKG</sequence>
<dbReference type="Gene3D" id="3.30.390.30">
    <property type="match status" value="1"/>
</dbReference>
<evidence type="ECO:0000256" key="7">
    <source>
        <dbReference type="ARBA" id="ARBA00022630"/>
    </source>
</evidence>
<proteinExistence type="inferred from homology"/>
<dbReference type="AlphaFoldDB" id="K4KIL9"/>
<evidence type="ECO:0000256" key="4">
    <source>
        <dbReference type="ARBA" id="ARBA00012772"/>
    </source>
</evidence>
<comment type="similarity">
    <text evidence="3">Belongs to the class-I pyridine nucleotide-disulfide oxidoreductase family.</text>
</comment>
<dbReference type="InterPro" id="IPR004099">
    <property type="entry name" value="Pyr_nucl-diS_OxRdtase_dimer"/>
</dbReference>
<evidence type="ECO:0000256" key="1">
    <source>
        <dbReference type="ARBA" id="ARBA00002842"/>
    </source>
</evidence>
<keyword evidence="17" id="KW-1185">Reference proteome</keyword>
<feature type="binding site" evidence="13">
    <location>
        <begin position="181"/>
        <end position="188"/>
    </location>
    <ligand>
        <name>NAD(+)</name>
        <dbReference type="ChEBI" id="CHEBI:57540"/>
    </ligand>
</feature>
<dbReference type="eggNOG" id="COG1249">
    <property type="taxonomic scope" value="Bacteria"/>
</dbReference>
<protein>
    <recommendedName>
        <fullName evidence="5">Soluble pyridine nucleotide transhydrogenase</fullName>
        <ecNumber evidence="4">1.6.1.1</ecNumber>
    </recommendedName>
    <alternativeName>
        <fullName evidence="12">NAD(P)(+) transhydrogenase [B-specific]</fullName>
    </alternativeName>
</protein>
<organism evidence="16 17">
    <name type="scientific">Simiduia agarivorans (strain DSM 21679 / JCM 13881 / BCRC 17597 / SA1)</name>
    <dbReference type="NCBI Taxonomy" id="1117647"/>
    <lineage>
        <taxon>Bacteria</taxon>
        <taxon>Pseudomonadati</taxon>
        <taxon>Pseudomonadota</taxon>
        <taxon>Gammaproteobacteria</taxon>
        <taxon>Cellvibrionales</taxon>
        <taxon>Cellvibrionaceae</taxon>
        <taxon>Simiduia</taxon>
    </lineage>
</organism>
<dbReference type="PANTHER" id="PTHR22912">
    <property type="entry name" value="DISULFIDE OXIDOREDUCTASE"/>
    <property type="match status" value="1"/>
</dbReference>
<dbReference type="SUPFAM" id="SSF51905">
    <property type="entry name" value="FAD/NAD(P)-binding domain"/>
    <property type="match status" value="1"/>
</dbReference>
<evidence type="ECO:0000256" key="6">
    <source>
        <dbReference type="ARBA" id="ARBA00022490"/>
    </source>
</evidence>
<evidence type="ECO:0000313" key="17">
    <source>
        <dbReference type="Proteomes" id="UP000000466"/>
    </source>
</evidence>
<dbReference type="InterPro" id="IPR036188">
    <property type="entry name" value="FAD/NAD-bd_sf"/>
</dbReference>
<evidence type="ECO:0000256" key="2">
    <source>
        <dbReference type="ARBA" id="ARBA00004496"/>
    </source>
</evidence>
<dbReference type="HOGENOM" id="CLU_016755_0_0_6"/>
<dbReference type="InterPro" id="IPR050151">
    <property type="entry name" value="Class-I_Pyr_Nuc-Dis_Oxidored"/>
</dbReference>
<evidence type="ECO:0000256" key="10">
    <source>
        <dbReference type="ARBA" id="ARBA00023002"/>
    </source>
</evidence>
<comment type="cofactor">
    <cofactor evidence="13">
        <name>FAD</name>
        <dbReference type="ChEBI" id="CHEBI:57692"/>
    </cofactor>
    <text evidence="13">Binds 1 FAD per subunit.</text>
</comment>
<keyword evidence="11 13" id="KW-0520">NAD</keyword>
<dbReference type="InterPro" id="IPR016156">
    <property type="entry name" value="FAD/NAD-linked_Rdtase_dimer_sf"/>
</dbReference>
<keyword evidence="13" id="KW-0547">Nucleotide-binding</keyword>
<gene>
    <name evidence="16" type="ordered locus">M5M_08410</name>
</gene>
<dbReference type="PIRSF" id="PIRSF000350">
    <property type="entry name" value="Mercury_reductase_MerA"/>
    <property type="match status" value="1"/>
</dbReference>
<evidence type="ECO:0000259" key="14">
    <source>
        <dbReference type="Pfam" id="PF02852"/>
    </source>
</evidence>
<dbReference type="PRINTS" id="PR00411">
    <property type="entry name" value="PNDRDTASEI"/>
</dbReference>
<dbReference type="RefSeq" id="WP_015047036.1">
    <property type="nucleotide sequence ID" value="NC_018868.3"/>
</dbReference>
<comment type="subcellular location">
    <subcellularLocation>
        <location evidence="2">Cytoplasm</location>
    </subcellularLocation>
</comment>
<dbReference type="Gene3D" id="3.50.50.60">
    <property type="entry name" value="FAD/NAD(P)-binding domain"/>
    <property type="match status" value="2"/>
</dbReference>
<dbReference type="EMBL" id="CP003746">
    <property type="protein sequence ID" value="AFU98871.1"/>
    <property type="molecule type" value="Genomic_DNA"/>
</dbReference>
<dbReference type="GO" id="GO:0003957">
    <property type="term" value="F:NAD(P)+ transhydrogenase (Si-specific) activity"/>
    <property type="evidence" value="ECO:0007669"/>
    <property type="project" value="UniProtKB-EC"/>
</dbReference>
<feature type="binding site" evidence="13">
    <location>
        <position position="269"/>
    </location>
    <ligand>
        <name>NAD(+)</name>
        <dbReference type="ChEBI" id="CHEBI:57540"/>
    </ligand>
</feature>
<evidence type="ECO:0000259" key="15">
    <source>
        <dbReference type="Pfam" id="PF07992"/>
    </source>
</evidence>
<dbReference type="KEGG" id="saga:M5M_08410"/>
<dbReference type="NCBIfam" id="NF003585">
    <property type="entry name" value="PRK05249.1"/>
    <property type="match status" value="1"/>
</dbReference>